<evidence type="ECO:0000313" key="1">
    <source>
        <dbReference type="Proteomes" id="UP000887574"/>
    </source>
</evidence>
<name>A0A915DTH2_9BILA</name>
<dbReference type="Proteomes" id="UP000887574">
    <property type="component" value="Unplaced"/>
</dbReference>
<dbReference type="AlphaFoldDB" id="A0A915DTH2"/>
<keyword evidence="1" id="KW-1185">Reference proteome</keyword>
<reference evidence="2" key="1">
    <citation type="submission" date="2022-11" db="UniProtKB">
        <authorList>
            <consortium name="WormBaseParasite"/>
        </authorList>
    </citation>
    <scope>IDENTIFICATION</scope>
</reference>
<dbReference type="WBParaSite" id="jg23487">
    <property type="protein sequence ID" value="jg23487"/>
    <property type="gene ID" value="jg23487"/>
</dbReference>
<protein>
    <submittedName>
        <fullName evidence="2">Uncharacterized protein</fullName>
    </submittedName>
</protein>
<sequence>MVVRHFRVSPCLLFDQLHINSSGFGSPTAIIYKEESAKEEDKIQCLFGLMLQLLPEYMRFKYIYLDAPYDLVKHDQLVQQIMDCRQLWSTLQKR</sequence>
<accession>A0A915DTH2</accession>
<proteinExistence type="predicted"/>
<evidence type="ECO:0000313" key="2">
    <source>
        <dbReference type="WBParaSite" id="jg23487"/>
    </source>
</evidence>
<organism evidence="1 2">
    <name type="scientific">Ditylenchus dipsaci</name>
    <dbReference type="NCBI Taxonomy" id="166011"/>
    <lineage>
        <taxon>Eukaryota</taxon>
        <taxon>Metazoa</taxon>
        <taxon>Ecdysozoa</taxon>
        <taxon>Nematoda</taxon>
        <taxon>Chromadorea</taxon>
        <taxon>Rhabditida</taxon>
        <taxon>Tylenchina</taxon>
        <taxon>Tylenchomorpha</taxon>
        <taxon>Sphaerularioidea</taxon>
        <taxon>Anguinidae</taxon>
        <taxon>Anguininae</taxon>
        <taxon>Ditylenchus</taxon>
    </lineage>
</organism>